<reference evidence="1 2" key="1">
    <citation type="submission" date="2015-04" db="EMBL/GenBank/DDBJ databases">
        <title>Draft Genome Sequences of Eight Spore-Forming Food Isolates of Bacillus cereus Genome sequencing.</title>
        <authorList>
            <person name="Krawcyk A.O."/>
            <person name="de Jong A."/>
            <person name="Eijlander R.T."/>
            <person name="Berendsen E.M."/>
            <person name="Holsappel S."/>
            <person name="Wells-Bennik M."/>
            <person name="Kuipers O.P."/>
        </authorList>
    </citation>
    <scope>NUCLEOTIDE SEQUENCE [LARGE SCALE GENOMIC DNA]</scope>
    <source>
        <strain evidence="1 2">B4077</strain>
    </source>
</reference>
<dbReference type="Gene3D" id="1.25.40.10">
    <property type="entry name" value="Tetratricopeptide repeat domain"/>
    <property type="match status" value="1"/>
</dbReference>
<dbReference type="Pfam" id="PF18801">
    <property type="entry name" value="RapH_N"/>
    <property type="match status" value="1"/>
</dbReference>
<evidence type="ECO:0000313" key="2">
    <source>
        <dbReference type="Proteomes" id="UP000035214"/>
    </source>
</evidence>
<dbReference type="SMART" id="SM00028">
    <property type="entry name" value="TPR"/>
    <property type="match status" value="4"/>
</dbReference>
<proteinExistence type="predicted"/>
<protein>
    <recommendedName>
        <fullName evidence="3">Tetratricopeptide repeat protein</fullName>
    </recommendedName>
</protein>
<dbReference type="PATRIC" id="fig|1396.428.peg.3062"/>
<dbReference type="InterPro" id="IPR019734">
    <property type="entry name" value="TPR_rpt"/>
</dbReference>
<dbReference type="AlphaFoldDB" id="A0A0G8F243"/>
<evidence type="ECO:0000313" key="1">
    <source>
        <dbReference type="EMBL" id="KLA30546.1"/>
    </source>
</evidence>
<sequence length="364" mass="42836">MNIQITGNKLITKMLNDWYQNIRAQRVSEAKKLKEEIDKKLHIIEGDINVLFHYYLLDFRYKVLIDGIGISKNSFDKLDSLPKPNVEFLEYYYYFFKSIHSTILSNYSEASNYVDKAEGLLKNIPDEVEQAEFNYRVSTLKYQMYQAYSAIEYASKARAIFVKHAGHEMNVALCENVLGLSFSKLKQHERAEEYIVSALNTLQKNDAETLVLRIRHNLGLLYASQNLSVLAIRHLSEVSKKMPNHYKAIFIEAGEYYKIGEIEKAKELIEIGLKVCKELENDEYRYHFLILNEFCQCLKAENVEKIMLESFSYFERENLTEYICEYAEKLAIEFHKEGNIEQAENYFYKAYEMRKRIFDKGALK</sequence>
<dbReference type="EMBL" id="LCYI01000019">
    <property type="protein sequence ID" value="KLA30546.1"/>
    <property type="molecule type" value="Genomic_DNA"/>
</dbReference>
<name>A0A0G8F243_BACCE</name>
<dbReference type="InterPro" id="IPR011990">
    <property type="entry name" value="TPR-like_helical_dom_sf"/>
</dbReference>
<evidence type="ECO:0008006" key="3">
    <source>
        <dbReference type="Google" id="ProtNLM"/>
    </source>
</evidence>
<organism evidence="1 2">
    <name type="scientific">Bacillus cereus</name>
    <dbReference type="NCBI Taxonomy" id="1396"/>
    <lineage>
        <taxon>Bacteria</taxon>
        <taxon>Bacillati</taxon>
        <taxon>Bacillota</taxon>
        <taxon>Bacilli</taxon>
        <taxon>Bacillales</taxon>
        <taxon>Bacillaceae</taxon>
        <taxon>Bacillus</taxon>
        <taxon>Bacillus cereus group</taxon>
    </lineage>
</organism>
<dbReference type="Proteomes" id="UP000035214">
    <property type="component" value="Unassembled WGS sequence"/>
</dbReference>
<gene>
    <name evidence="1" type="ORF">B4077_3766</name>
</gene>
<dbReference type="RefSeq" id="WP_046954628.1">
    <property type="nucleotide sequence ID" value="NZ_LCYI01000019.1"/>
</dbReference>
<comment type="caution">
    <text evidence="1">The sequence shown here is derived from an EMBL/GenBank/DDBJ whole genome shotgun (WGS) entry which is preliminary data.</text>
</comment>
<accession>A0A0G8F243</accession>
<dbReference type="SUPFAM" id="SSF48452">
    <property type="entry name" value="TPR-like"/>
    <property type="match status" value="1"/>
</dbReference>